<accession>A0A428Q8Y3</accession>
<gene>
    <name evidence="1" type="ORF">CEP54_006122</name>
</gene>
<dbReference type="Proteomes" id="UP000288168">
    <property type="component" value="Unassembled WGS sequence"/>
</dbReference>
<dbReference type="EMBL" id="NKCI01000049">
    <property type="protein sequence ID" value="RSL61735.1"/>
    <property type="molecule type" value="Genomic_DNA"/>
</dbReference>
<evidence type="ECO:0000313" key="2">
    <source>
        <dbReference type="Proteomes" id="UP000288168"/>
    </source>
</evidence>
<sequence length="141" mass="15652">MRFTRTTVSINNTAALDTSGKRVKKNKAGRQRQLAKAINAQTEAQREFKLALRKAEIHTAQTHIIYTAIIASTACSPDFFNCTKCSYHHEPSRHHAPITSNSEKSKYLRNVISPRRRSNEEEGAVSLPAGTLGCQVSRLAS</sequence>
<evidence type="ECO:0000313" key="1">
    <source>
        <dbReference type="EMBL" id="RSL61735.1"/>
    </source>
</evidence>
<name>A0A428Q8Y3_9HYPO</name>
<organism evidence="1 2">
    <name type="scientific">Fusarium duplospermum</name>
    <dbReference type="NCBI Taxonomy" id="1325734"/>
    <lineage>
        <taxon>Eukaryota</taxon>
        <taxon>Fungi</taxon>
        <taxon>Dikarya</taxon>
        <taxon>Ascomycota</taxon>
        <taxon>Pezizomycotina</taxon>
        <taxon>Sordariomycetes</taxon>
        <taxon>Hypocreomycetidae</taxon>
        <taxon>Hypocreales</taxon>
        <taxon>Nectriaceae</taxon>
        <taxon>Fusarium</taxon>
        <taxon>Fusarium solani species complex</taxon>
    </lineage>
</organism>
<dbReference type="AlphaFoldDB" id="A0A428Q8Y3"/>
<keyword evidence="2" id="KW-1185">Reference proteome</keyword>
<protein>
    <submittedName>
        <fullName evidence="1">Uncharacterized protein</fullName>
    </submittedName>
</protein>
<reference evidence="1 2" key="1">
    <citation type="submission" date="2017-06" db="EMBL/GenBank/DDBJ databases">
        <title>Comparative genomic analysis of Ambrosia Fusariam Clade fungi.</title>
        <authorList>
            <person name="Stajich J.E."/>
            <person name="Carrillo J."/>
            <person name="Kijimoto T."/>
            <person name="Eskalen A."/>
            <person name="O'Donnell K."/>
            <person name="Kasson M."/>
        </authorList>
    </citation>
    <scope>NUCLEOTIDE SEQUENCE [LARGE SCALE GENOMIC DNA]</scope>
    <source>
        <strain evidence="1 2">NRRL62584</strain>
    </source>
</reference>
<proteinExistence type="predicted"/>
<comment type="caution">
    <text evidence="1">The sequence shown here is derived from an EMBL/GenBank/DDBJ whole genome shotgun (WGS) entry which is preliminary data.</text>
</comment>